<protein>
    <recommendedName>
        <fullName evidence="4">Acyl-CoA dehydrogenase</fullName>
    </recommendedName>
</protein>
<dbReference type="InterPro" id="IPR037069">
    <property type="entry name" value="AcylCoA_DH/ox_N_sf"/>
</dbReference>
<keyword evidence="3" id="KW-1185">Reference proteome</keyword>
<proteinExistence type="predicted"/>
<reference evidence="3" key="1">
    <citation type="journal article" date="2019" name="Int. J. Syst. Evol. Microbiol.">
        <title>The Global Catalogue of Microorganisms (GCM) 10K type strain sequencing project: providing services to taxonomists for standard genome sequencing and annotation.</title>
        <authorList>
            <consortium name="The Broad Institute Genomics Platform"/>
            <consortium name="The Broad Institute Genome Sequencing Center for Infectious Disease"/>
            <person name="Wu L."/>
            <person name="Ma J."/>
        </authorList>
    </citation>
    <scope>NUCLEOTIDE SEQUENCE [LARGE SCALE GENOMIC DNA]</scope>
    <source>
        <strain evidence="3">JCM 6307</strain>
    </source>
</reference>
<evidence type="ECO:0000256" key="1">
    <source>
        <dbReference type="SAM" id="MobiDB-lite"/>
    </source>
</evidence>
<evidence type="ECO:0000313" key="2">
    <source>
        <dbReference type="EMBL" id="GAA2511883.1"/>
    </source>
</evidence>
<dbReference type="Gene3D" id="1.10.540.10">
    <property type="entry name" value="Acyl-CoA dehydrogenase/oxidase, N-terminal domain"/>
    <property type="match status" value="1"/>
</dbReference>
<accession>A0ABP6A8Q9</accession>
<gene>
    <name evidence="2" type="ORF">GCM10010406_55090</name>
</gene>
<dbReference type="SUPFAM" id="SSF56645">
    <property type="entry name" value="Acyl-CoA dehydrogenase NM domain-like"/>
    <property type="match status" value="1"/>
</dbReference>
<dbReference type="EMBL" id="BAAATA010000061">
    <property type="protein sequence ID" value="GAA2511883.1"/>
    <property type="molecule type" value="Genomic_DNA"/>
</dbReference>
<name>A0ABP6A8Q9_9ACTN</name>
<organism evidence="2 3">
    <name type="scientific">Streptomyces thermolineatus</name>
    <dbReference type="NCBI Taxonomy" id="44033"/>
    <lineage>
        <taxon>Bacteria</taxon>
        <taxon>Bacillati</taxon>
        <taxon>Actinomycetota</taxon>
        <taxon>Actinomycetes</taxon>
        <taxon>Kitasatosporales</taxon>
        <taxon>Streptomycetaceae</taxon>
        <taxon>Streptomyces</taxon>
    </lineage>
</organism>
<dbReference type="Proteomes" id="UP001501358">
    <property type="component" value="Unassembled WGS sequence"/>
</dbReference>
<feature type="region of interest" description="Disordered" evidence="1">
    <location>
        <begin position="1"/>
        <end position="23"/>
    </location>
</feature>
<evidence type="ECO:0000313" key="3">
    <source>
        <dbReference type="Proteomes" id="UP001501358"/>
    </source>
</evidence>
<dbReference type="InterPro" id="IPR009100">
    <property type="entry name" value="AcylCoA_DH/oxidase_NM_dom_sf"/>
</dbReference>
<sequence length="199" mass="20851">MNGAVSREPEALPPPPEGESPAVQQVWGRVVRELADDLAIDAAARDRKGGLPFDEVSRLREAGLPALLNPPGPMRRGADWRTACAAVREIAAADGSVGELLGRHYALSWSGRFFSTPERAAALELRAVREQWLWAGSTAAPDTGAEPDLSLAPAGGGYLLNGSREIAAGVAVSDRLVLDAVCTATGDSLVVLVDPAHRS</sequence>
<evidence type="ECO:0008006" key="4">
    <source>
        <dbReference type="Google" id="ProtNLM"/>
    </source>
</evidence>
<comment type="caution">
    <text evidence="2">The sequence shown here is derived from an EMBL/GenBank/DDBJ whole genome shotgun (WGS) entry which is preliminary data.</text>
</comment>